<reference evidence="11 12" key="1">
    <citation type="submission" date="2016-02" db="EMBL/GenBank/DDBJ databases">
        <title>Genome sequence of Clostridium colicanis DSM 13634.</title>
        <authorList>
            <person name="Poehlein A."/>
            <person name="Daniel R."/>
        </authorList>
    </citation>
    <scope>NUCLEOTIDE SEQUENCE [LARGE SCALE GENOMIC DNA]</scope>
    <source>
        <strain evidence="11 12">DSM 13634</strain>
    </source>
</reference>
<dbReference type="PANTHER" id="PTHR24220">
    <property type="entry name" value="IMPORT ATP-BINDING PROTEIN"/>
    <property type="match status" value="1"/>
</dbReference>
<evidence type="ECO:0000256" key="6">
    <source>
        <dbReference type="ARBA" id="ARBA00022840"/>
    </source>
</evidence>
<dbReference type="InterPro" id="IPR003439">
    <property type="entry name" value="ABC_transporter-like_ATP-bd"/>
</dbReference>
<dbReference type="AlphaFoldDB" id="A0A151ALF3"/>
<keyword evidence="6 9" id="KW-0067">ATP-binding</keyword>
<dbReference type="PANTHER" id="PTHR24220:SF470">
    <property type="entry name" value="CELL DIVISION ATP-BINDING PROTEIN FTSE"/>
    <property type="match status" value="1"/>
</dbReference>
<dbReference type="InterPro" id="IPR003593">
    <property type="entry name" value="AAA+_ATPase"/>
</dbReference>
<dbReference type="GO" id="GO:0016887">
    <property type="term" value="F:ATP hydrolysis activity"/>
    <property type="evidence" value="ECO:0007669"/>
    <property type="project" value="InterPro"/>
</dbReference>
<evidence type="ECO:0000313" key="12">
    <source>
        <dbReference type="Proteomes" id="UP000075374"/>
    </source>
</evidence>
<dbReference type="SUPFAM" id="SSF52540">
    <property type="entry name" value="P-loop containing nucleoside triphosphate hydrolases"/>
    <property type="match status" value="1"/>
</dbReference>
<comment type="caution">
    <text evidence="11">The sequence shown here is derived from an EMBL/GenBank/DDBJ whole genome shotgun (WGS) entry which is preliminary data.</text>
</comment>
<dbReference type="PATRIC" id="fig|1121305.3.peg.1969"/>
<dbReference type="InterPro" id="IPR005286">
    <property type="entry name" value="Cell_div_FtsE"/>
</dbReference>
<keyword evidence="7 9" id="KW-0472">Membrane</keyword>
<sequence>MIEFKNTTKIYDNNVFALSNINLEIDRGDFVFLVGPSGAGKSTFIKLLYKEIDPTTGRILLNGEDVTKLKRKDIPFYRRKIGMVFQDFRLIPTLNVYENVAFAMRVIEAPYKEIKKRVPLVLSMVGLSHKFKCFPNELSGGEQQRVALARAIVNNPTMLIADEPTGNLDPDTSMEIMNILNDINKAGTTIIMATHDKGIVDRLKKRVIAIEKGVIVRDEQKGRYGYEN</sequence>
<comment type="subunit">
    <text evidence="9">Homodimer. Forms a membrane-associated complex with FtsX.</text>
</comment>
<comment type="function">
    <text evidence="9">Part of the ABC transporter FtsEX involved in cellular division.</text>
</comment>
<keyword evidence="8 9" id="KW-0131">Cell cycle</keyword>
<evidence type="ECO:0000256" key="9">
    <source>
        <dbReference type="RuleBase" id="RU365094"/>
    </source>
</evidence>
<keyword evidence="4 9" id="KW-0132">Cell division</keyword>
<dbReference type="PROSITE" id="PS00211">
    <property type="entry name" value="ABC_TRANSPORTER_1"/>
    <property type="match status" value="1"/>
</dbReference>
<evidence type="ECO:0000256" key="2">
    <source>
        <dbReference type="ARBA" id="ARBA00020019"/>
    </source>
</evidence>
<dbReference type="GO" id="GO:0005524">
    <property type="term" value="F:ATP binding"/>
    <property type="evidence" value="ECO:0007669"/>
    <property type="project" value="UniProtKB-UniRule"/>
</dbReference>
<dbReference type="FunFam" id="3.40.50.300:FF:000056">
    <property type="entry name" value="Cell division ATP-binding protein FtsE"/>
    <property type="match status" value="1"/>
</dbReference>
<dbReference type="Proteomes" id="UP000075374">
    <property type="component" value="Unassembled WGS sequence"/>
</dbReference>
<dbReference type="CDD" id="cd03292">
    <property type="entry name" value="ABC_FtsE"/>
    <property type="match status" value="1"/>
</dbReference>
<keyword evidence="3 9" id="KW-1003">Cell membrane</keyword>
<evidence type="ECO:0000256" key="5">
    <source>
        <dbReference type="ARBA" id="ARBA00022741"/>
    </source>
</evidence>
<evidence type="ECO:0000256" key="4">
    <source>
        <dbReference type="ARBA" id="ARBA00022618"/>
    </source>
</evidence>
<dbReference type="GO" id="GO:0022857">
    <property type="term" value="F:transmembrane transporter activity"/>
    <property type="evidence" value="ECO:0007669"/>
    <property type="project" value="TreeGrafter"/>
</dbReference>
<dbReference type="GO" id="GO:0051301">
    <property type="term" value="P:cell division"/>
    <property type="evidence" value="ECO:0007669"/>
    <property type="project" value="UniProtKB-UniRule"/>
</dbReference>
<evidence type="ECO:0000256" key="7">
    <source>
        <dbReference type="ARBA" id="ARBA00023136"/>
    </source>
</evidence>
<evidence type="ECO:0000313" key="11">
    <source>
        <dbReference type="EMBL" id="KYH28474.1"/>
    </source>
</evidence>
<evidence type="ECO:0000256" key="3">
    <source>
        <dbReference type="ARBA" id="ARBA00022475"/>
    </source>
</evidence>
<dbReference type="NCBIfam" id="TIGR02673">
    <property type="entry name" value="FtsE"/>
    <property type="match status" value="1"/>
</dbReference>
<dbReference type="InterPro" id="IPR015854">
    <property type="entry name" value="ABC_transpr_LolD-like"/>
</dbReference>
<dbReference type="Pfam" id="PF00005">
    <property type="entry name" value="ABC_tran"/>
    <property type="match status" value="1"/>
</dbReference>
<dbReference type="EMBL" id="LTBB01000010">
    <property type="protein sequence ID" value="KYH28474.1"/>
    <property type="molecule type" value="Genomic_DNA"/>
</dbReference>
<organism evidence="11 12">
    <name type="scientific">Clostridium colicanis DSM 13634</name>
    <dbReference type="NCBI Taxonomy" id="1121305"/>
    <lineage>
        <taxon>Bacteria</taxon>
        <taxon>Bacillati</taxon>
        <taxon>Bacillota</taxon>
        <taxon>Clostridia</taxon>
        <taxon>Eubacteriales</taxon>
        <taxon>Clostridiaceae</taxon>
        <taxon>Clostridium</taxon>
    </lineage>
</organism>
<evidence type="ECO:0000259" key="10">
    <source>
        <dbReference type="PROSITE" id="PS50893"/>
    </source>
</evidence>
<dbReference type="GO" id="GO:0005886">
    <property type="term" value="C:plasma membrane"/>
    <property type="evidence" value="ECO:0007669"/>
    <property type="project" value="UniProtKB-SubCell"/>
</dbReference>
<evidence type="ECO:0000256" key="8">
    <source>
        <dbReference type="ARBA" id="ARBA00023306"/>
    </source>
</evidence>
<dbReference type="SMART" id="SM00382">
    <property type="entry name" value="AAA"/>
    <property type="match status" value="1"/>
</dbReference>
<dbReference type="STRING" id="1121305.CLCOL_19660"/>
<feature type="domain" description="ABC transporter" evidence="10">
    <location>
        <begin position="2"/>
        <end position="228"/>
    </location>
</feature>
<comment type="subcellular location">
    <subcellularLocation>
        <location evidence="9">Cell membrane</location>
        <topology evidence="9">Peripheral membrane protein</topology>
        <orientation evidence="9">Cytoplasmic side</orientation>
    </subcellularLocation>
</comment>
<proteinExistence type="inferred from homology"/>
<comment type="similarity">
    <text evidence="1 9">Belongs to the ABC transporter superfamily.</text>
</comment>
<evidence type="ECO:0000256" key="1">
    <source>
        <dbReference type="ARBA" id="ARBA00005417"/>
    </source>
</evidence>
<dbReference type="InterPro" id="IPR017871">
    <property type="entry name" value="ABC_transporter-like_CS"/>
</dbReference>
<name>A0A151ALF3_9CLOT</name>
<gene>
    <name evidence="9 11" type="primary">ftsE</name>
    <name evidence="11" type="ORF">CLCOL_19660</name>
</gene>
<accession>A0A151ALF3</accession>
<dbReference type="InterPro" id="IPR027417">
    <property type="entry name" value="P-loop_NTPase"/>
</dbReference>
<dbReference type="RefSeq" id="WP_061858788.1">
    <property type="nucleotide sequence ID" value="NZ_LTBB01000010.1"/>
</dbReference>
<keyword evidence="12" id="KW-1185">Reference proteome</keyword>
<dbReference type="PROSITE" id="PS50893">
    <property type="entry name" value="ABC_TRANSPORTER_2"/>
    <property type="match status" value="1"/>
</dbReference>
<protein>
    <recommendedName>
        <fullName evidence="2 9">Cell division ATP-binding protein FtsE</fullName>
    </recommendedName>
</protein>
<dbReference type="Gene3D" id="3.40.50.300">
    <property type="entry name" value="P-loop containing nucleotide triphosphate hydrolases"/>
    <property type="match status" value="1"/>
</dbReference>
<keyword evidence="5 9" id="KW-0547">Nucleotide-binding</keyword>